<evidence type="ECO:0008006" key="3">
    <source>
        <dbReference type="Google" id="ProtNLM"/>
    </source>
</evidence>
<reference evidence="1 2" key="1">
    <citation type="submission" date="2022-09" db="EMBL/GenBank/DDBJ databases">
        <title>New species of Phenylobacterium.</title>
        <authorList>
            <person name="Mieszkin S."/>
        </authorList>
    </citation>
    <scope>NUCLEOTIDE SEQUENCE [LARGE SCALE GENOMIC DNA]</scope>
    <source>
        <strain evidence="1 2">HK31-G</strain>
    </source>
</reference>
<proteinExistence type="predicted"/>
<dbReference type="Proteomes" id="UP001598130">
    <property type="component" value="Unassembled WGS sequence"/>
</dbReference>
<protein>
    <recommendedName>
        <fullName evidence="3">Chromosomal replication initiator DnaA</fullName>
    </recommendedName>
</protein>
<comment type="caution">
    <text evidence="1">The sequence shown here is derived from an EMBL/GenBank/DDBJ whole genome shotgun (WGS) entry which is preliminary data.</text>
</comment>
<gene>
    <name evidence="1" type="ORF">OCL97_04010</name>
</gene>
<name>A0ABW6CJJ0_9CAUL</name>
<evidence type="ECO:0000313" key="1">
    <source>
        <dbReference type="EMBL" id="MFD3263130.1"/>
    </source>
</evidence>
<sequence>MSQFRRWPTERVTRLQELHAAGGRPEDMAPKLGISAAAVRAKAWTLGLKFGRSPNSGFKPQPTVVAPNVLPLVEAALRECPAAAARTFGNRGSQTTCEKSWPLHLAAYVVNAELGFSLVVAGRAIGRDANLAAYAVRRIEDRRDEPAFDAFMERLGDRAREMVA</sequence>
<organism evidence="1 2">
    <name type="scientific">Phenylobacterium ferrooxidans</name>
    <dbReference type="NCBI Taxonomy" id="2982689"/>
    <lineage>
        <taxon>Bacteria</taxon>
        <taxon>Pseudomonadati</taxon>
        <taxon>Pseudomonadota</taxon>
        <taxon>Alphaproteobacteria</taxon>
        <taxon>Caulobacterales</taxon>
        <taxon>Caulobacteraceae</taxon>
        <taxon>Phenylobacterium</taxon>
    </lineage>
</organism>
<keyword evidence="2" id="KW-1185">Reference proteome</keyword>
<dbReference type="EMBL" id="JAOTJD010000005">
    <property type="protein sequence ID" value="MFD3263130.1"/>
    <property type="molecule type" value="Genomic_DNA"/>
</dbReference>
<dbReference type="RefSeq" id="WP_377367811.1">
    <property type="nucleotide sequence ID" value="NZ_JAOTJD010000005.1"/>
</dbReference>
<accession>A0ABW6CJJ0</accession>
<evidence type="ECO:0000313" key="2">
    <source>
        <dbReference type="Proteomes" id="UP001598130"/>
    </source>
</evidence>